<protein>
    <submittedName>
        <fullName evidence="1">Uncharacterized protein</fullName>
    </submittedName>
</protein>
<keyword evidence="2" id="KW-1185">Reference proteome</keyword>
<dbReference type="EMBL" id="CABITT030000003">
    <property type="protein sequence ID" value="VVA96055.1"/>
    <property type="molecule type" value="Genomic_DNA"/>
</dbReference>
<gene>
    <name evidence="1" type="ORF">ANE_LOCUS6500</name>
</gene>
<dbReference type="Proteomes" id="UP000489600">
    <property type="component" value="Unassembled WGS sequence"/>
</dbReference>
<evidence type="ECO:0000313" key="2">
    <source>
        <dbReference type="Proteomes" id="UP000489600"/>
    </source>
</evidence>
<name>A0A565B5J0_9BRAS</name>
<sequence>MVFSRIWTIDIPFSSRWSRAGLLRVGDFDSRWSVLAIGVWIGGCFDCLLGHWKSDFCGKRLGRSSSLAVPELAGTGPVSQRSEGGRGFSPVCAMVRRVMVVAHRRSSHRRWAGTIPWAYELSLMGSRVASSGEELRGSRMRYFGCFNVSSGLGLLIDMMRSGLLVSWRMFISCGDDHGSILSALKVAVQFRPCGSVNGYETSSA</sequence>
<accession>A0A565B5J0</accession>
<proteinExistence type="predicted"/>
<comment type="caution">
    <text evidence="1">The sequence shown here is derived from an EMBL/GenBank/DDBJ whole genome shotgun (WGS) entry which is preliminary data.</text>
</comment>
<evidence type="ECO:0000313" key="1">
    <source>
        <dbReference type="EMBL" id="VVA96055.1"/>
    </source>
</evidence>
<organism evidence="1 2">
    <name type="scientific">Arabis nemorensis</name>
    <dbReference type="NCBI Taxonomy" id="586526"/>
    <lineage>
        <taxon>Eukaryota</taxon>
        <taxon>Viridiplantae</taxon>
        <taxon>Streptophyta</taxon>
        <taxon>Embryophyta</taxon>
        <taxon>Tracheophyta</taxon>
        <taxon>Spermatophyta</taxon>
        <taxon>Magnoliopsida</taxon>
        <taxon>eudicotyledons</taxon>
        <taxon>Gunneridae</taxon>
        <taxon>Pentapetalae</taxon>
        <taxon>rosids</taxon>
        <taxon>malvids</taxon>
        <taxon>Brassicales</taxon>
        <taxon>Brassicaceae</taxon>
        <taxon>Arabideae</taxon>
        <taxon>Arabis</taxon>
    </lineage>
</organism>
<dbReference type="AlphaFoldDB" id="A0A565B5J0"/>
<reference evidence="1" key="1">
    <citation type="submission" date="2019-07" db="EMBL/GenBank/DDBJ databases">
        <authorList>
            <person name="Dittberner H."/>
        </authorList>
    </citation>
    <scope>NUCLEOTIDE SEQUENCE [LARGE SCALE GENOMIC DNA]</scope>
</reference>